<evidence type="ECO:0000313" key="6">
    <source>
        <dbReference type="EMBL" id="ORY69646.1"/>
    </source>
</evidence>
<dbReference type="GO" id="GO:0000981">
    <property type="term" value="F:DNA-binding transcription factor activity, RNA polymerase II-specific"/>
    <property type="evidence" value="ECO:0007669"/>
    <property type="project" value="InterPro"/>
</dbReference>
<dbReference type="GO" id="GO:0008270">
    <property type="term" value="F:zinc ion binding"/>
    <property type="evidence" value="ECO:0007669"/>
    <property type="project" value="InterPro"/>
</dbReference>
<comment type="subcellular location">
    <subcellularLocation>
        <location evidence="1">Nucleus</location>
    </subcellularLocation>
</comment>
<dbReference type="Gene3D" id="4.10.240.10">
    <property type="entry name" value="Zn(2)-C6 fungal-type DNA-binding domain"/>
    <property type="match status" value="1"/>
</dbReference>
<evidence type="ECO:0000313" key="7">
    <source>
        <dbReference type="Proteomes" id="UP000193689"/>
    </source>
</evidence>
<accession>A0A1Y2EEF3</accession>
<dbReference type="InParanoid" id="A0A1Y2EEF3"/>
<dbReference type="GO" id="GO:0006351">
    <property type="term" value="P:DNA-templated transcription"/>
    <property type="evidence" value="ECO:0007669"/>
    <property type="project" value="InterPro"/>
</dbReference>
<evidence type="ECO:0000259" key="5">
    <source>
        <dbReference type="PROSITE" id="PS50048"/>
    </source>
</evidence>
<proteinExistence type="predicted"/>
<dbReference type="STRING" id="1141098.A0A1Y2EEF3"/>
<dbReference type="AlphaFoldDB" id="A0A1Y2EEF3"/>
<evidence type="ECO:0000256" key="2">
    <source>
        <dbReference type="ARBA" id="ARBA00022723"/>
    </source>
</evidence>
<dbReference type="CDD" id="cd12148">
    <property type="entry name" value="fungal_TF_MHR"/>
    <property type="match status" value="1"/>
</dbReference>
<dbReference type="GO" id="GO:0003677">
    <property type="term" value="F:DNA binding"/>
    <property type="evidence" value="ECO:0007669"/>
    <property type="project" value="InterPro"/>
</dbReference>
<sequence>MTPPPNRRRDKPQLSCNTCRRQKVKCDRQQPCSTCVNRGHSQSCTYPSGTVLQNAPDRPKENRRGYSRSTVEGRIQELEKLVVNLMQQASSPSSYASVDTSAFPSPIATQNDFPITGIAGYDIITKTSESNSVSSGGSDQWAAILDSISELKGLVKDDADAVEATQSVASHHVPGPRLLYGSSRPIEKPEILASIPPRPVVDRIISKYFNSMELAPYCLHSGQFMQQYQEFWKDPGAAPIMWIGLLFAIMCVVKLAQQMASGPAGLGNTQAALVETFRDCIVQCLKLGRYTQPGPFVLETLVIYINIEQLLCEDDELGIYMVLGITVQLAMRMGYHRDAAHVPAFQGEMRRRVWATIYQADIVISEQMGMRRLIREQQVDKVEPRNLVDADFSSTVVELPPSRPETDVTPVLFIIAKYRILSVWTTVYDAVAPAELPSYDEIMRIDQMLHDGRSSLPTHFQWRSLAESITDPPHTVMQRIWFEITFYHLQIILHRQYILQHGHSREVSIKAAVKVLEFQHFIDEETHPFGQLCTVWWGFKSVITYSFLLGTSVLCTYLKQSRGASAGVGPTRDGRLPDGVTVDKVKTLLRRSLAIWRPLSSAGSKESQKAIEAVRIIRETEDGNSDMQIDAGDTNSSLDPVDHHLADFAHLPLALDLMPRNCAFTSSISQLVQTKAPH</sequence>
<dbReference type="Pfam" id="PF00172">
    <property type="entry name" value="Zn_clus"/>
    <property type="match status" value="1"/>
</dbReference>
<organism evidence="6 7">
    <name type="scientific">Pseudomassariella vexata</name>
    <dbReference type="NCBI Taxonomy" id="1141098"/>
    <lineage>
        <taxon>Eukaryota</taxon>
        <taxon>Fungi</taxon>
        <taxon>Dikarya</taxon>
        <taxon>Ascomycota</taxon>
        <taxon>Pezizomycotina</taxon>
        <taxon>Sordariomycetes</taxon>
        <taxon>Xylariomycetidae</taxon>
        <taxon>Amphisphaeriales</taxon>
        <taxon>Pseudomassariaceae</taxon>
        <taxon>Pseudomassariella</taxon>
    </lineage>
</organism>
<gene>
    <name evidence="6" type="ORF">BCR38DRAFT_419689</name>
</gene>
<protein>
    <recommendedName>
        <fullName evidence="5">Zn(2)-C6 fungal-type domain-containing protein</fullName>
    </recommendedName>
</protein>
<dbReference type="SMART" id="SM00066">
    <property type="entry name" value="GAL4"/>
    <property type="match status" value="1"/>
</dbReference>
<dbReference type="OrthoDB" id="4934715at2759"/>
<dbReference type="GO" id="GO:0005634">
    <property type="term" value="C:nucleus"/>
    <property type="evidence" value="ECO:0007669"/>
    <property type="project" value="UniProtKB-SubCell"/>
</dbReference>
<evidence type="ECO:0000256" key="4">
    <source>
        <dbReference type="SAM" id="MobiDB-lite"/>
    </source>
</evidence>
<feature type="compositionally biased region" description="Polar residues" evidence="4">
    <location>
        <begin position="35"/>
        <end position="53"/>
    </location>
</feature>
<dbReference type="InterPro" id="IPR007219">
    <property type="entry name" value="XnlR_reg_dom"/>
</dbReference>
<dbReference type="SUPFAM" id="SSF57701">
    <property type="entry name" value="Zn2/Cys6 DNA-binding domain"/>
    <property type="match status" value="1"/>
</dbReference>
<dbReference type="SMART" id="SM00906">
    <property type="entry name" value="Fungal_trans"/>
    <property type="match status" value="1"/>
</dbReference>
<feature type="domain" description="Zn(2)-C6 fungal-type" evidence="5">
    <location>
        <begin position="15"/>
        <end position="46"/>
    </location>
</feature>
<dbReference type="PROSITE" id="PS00463">
    <property type="entry name" value="ZN2_CY6_FUNGAL_1"/>
    <property type="match status" value="1"/>
</dbReference>
<dbReference type="InterPro" id="IPR001138">
    <property type="entry name" value="Zn2Cys6_DnaBD"/>
</dbReference>
<feature type="region of interest" description="Disordered" evidence="4">
    <location>
        <begin position="35"/>
        <end position="71"/>
    </location>
</feature>
<dbReference type="Pfam" id="PF04082">
    <property type="entry name" value="Fungal_trans"/>
    <property type="match status" value="1"/>
</dbReference>
<dbReference type="CDD" id="cd00067">
    <property type="entry name" value="GAL4"/>
    <property type="match status" value="1"/>
</dbReference>
<evidence type="ECO:0000256" key="3">
    <source>
        <dbReference type="ARBA" id="ARBA00023242"/>
    </source>
</evidence>
<reference evidence="6 7" key="1">
    <citation type="submission" date="2016-07" db="EMBL/GenBank/DDBJ databases">
        <title>Pervasive Adenine N6-methylation of Active Genes in Fungi.</title>
        <authorList>
            <consortium name="DOE Joint Genome Institute"/>
            <person name="Mondo S.J."/>
            <person name="Dannebaum R.O."/>
            <person name="Kuo R.C."/>
            <person name="Labutti K."/>
            <person name="Haridas S."/>
            <person name="Kuo A."/>
            <person name="Salamov A."/>
            <person name="Ahrendt S.R."/>
            <person name="Lipzen A."/>
            <person name="Sullivan W."/>
            <person name="Andreopoulos W.B."/>
            <person name="Clum A."/>
            <person name="Lindquist E."/>
            <person name="Daum C."/>
            <person name="Ramamoorthy G.K."/>
            <person name="Gryganskyi A."/>
            <person name="Culley D."/>
            <person name="Magnuson J.K."/>
            <person name="James T.Y."/>
            <person name="O'Malley M.A."/>
            <person name="Stajich J.E."/>
            <person name="Spatafora J.W."/>
            <person name="Visel A."/>
            <person name="Grigoriev I.V."/>
        </authorList>
    </citation>
    <scope>NUCLEOTIDE SEQUENCE [LARGE SCALE GENOMIC DNA]</scope>
    <source>
        <strain evidence="6 7">CBS 129021</strain>
    </source>
</reference>
<comment type="caution">
    <text evidence="6">The sequence shown here is derived from an EMBL/GenBank/DDBJ whole genome shotgun (WGS) entry which is preliminary data.</text>
</comment>
<dbReference type="PANTHER" id="PTHR31001">
    <property type="entry name" value="UNCHARACTERIZED TRANSCRIPTIONAL REGULATORY PROTEIN"/>
    <property type="match status" value="1"/>
</dbReference>
<dbReference type="PROSITE" id="PS50048">
    <property type="entry name" value="ZN2_CY6_FUNGAL_2"/>
    <property type="match status" value="1"/>
</dbReference>
<dbReference type="RefSeq" id="XP_040719596.1">
    <property type="nucleotide sequence ID" value="XM_040859336.1"/>
</dbReference>
<evidence type="ECO:0000256" key="1">
    <source>
        <dbReference type="ARBA" id="ARBA00004123"/>
    </source>
</evidence>
<dbReference type="EMBL" id="MCFJ01000002">
    <property type="protein sequence ID" value="ORY69646.1"/>
    <property type="molecule type" value="Genomic_DNA"/>
</dbReference>
<keyword evidence="2" id="KW-0479">Metal-binding</keyword>
<keyword evidence="7" id="KW-1185">Reference proteome</keyword>
<dbReference type="InterPro" id="IPR050613">
    <property type="entry name" value="Sec_Metabolite_Reg"/>
</dbReference>
<dbReference type="PANTHER" id="PTHR31001:SF74">
    <property type="entry name" value="ZN(II)2CYS6 TRANSCRIPTION FACTOR (EUROFUNG)"/>
    <property type="match status" value="1"/>
</dbReference>
<name>A0A1Y2EEF3_9PEZI</name>
<dbReference type="InterPro" id="IPR036864">
    <property type="entry name" value="Zn2-C6_fun-type_DNA-bd_sf"/>
</dbReference>
<keyword evidence="3" id="KW-0539">Nucleus</keyword>
<dbReference type="Proteomes" id="UP000193689">
    <property type="component" value="Unassembled WGS sequence"/>
</dbReference>
<dbReference type="GeneID" id="63775548"/>